<gene>
    <name evidence="2" type="ORF">GCM10022215_29640</name>
</gene>
<feature type="transmembrane region" description="Helical" evidence="1">
    <location>
        <begin position="13"/>
        <end position="33"/>
    </location>
</feature>
<organism evidence="2 3">
    <name type="scientific">Nocardioides fonticola</name>
    <dbReference type="NCBI Taxonomy" id="450363"/>
    <lineage>
        <taxon>Bacteria</taxon>
        <taxon>Bacillati</taxon>
        <taxon>Actinomycetota</taxon>
        <taxon>Actinomycetes</taxon>
        <taxon>Propionibacteriales</taxon>
        <taxon>Nocardioidaceae</taxon>
        <taxon>Nocardioides</taxon>
    </lineage>
</organism>
<dbReference type="EMBL" id="BAAAZH010000023">
    <property type="protein sequence ID" value="GAA4123212.1"/>
    <property type="molecule type" value="Genomic_DNA"/>
</dbReference>
<comment type="caution">
    <text evidence="2">The sequence shown here is derived from an EMBL/GenBank/DDBJ whole genome shotgun (WGS) entry which is preliminary data.</text>
</comment>
<keyword evidence="1" id="KW-1133">Transmembrane helix</keyword>
<keyword evidence="1" id="KW-0472">Membrane</keyword>
<keyword evidence="1" id="KW-0812">Transmembrane</keyword>
<protein>
    <submittedName>
        <fullName evidence="2">Uncharacterized protein</fullName>
    </submittedName>
</protein>
<dbReference type="RefSeq" id="WP_344734232.1">
    <property type="nucleotide sequence ID" value="NZ_BAAAZH010000023.1"/>
</dbReference>
<dbReference type="Proteomes" id="UP001501495">
    <property type="component" value="Unassembled WGS sequence"/>
</dbReference>
<keyword evidence="3" id="KW-1185">Reference proteome</keyword>
<evidence type="ECO:0000256" key="1">
    <source>
        <dbReference type="SAM" id="Phobius"/>
    </source>
</evidence>
<name>A0ABP7XPA8_9ACTN</name>
<evidence type="ECO:0000313" key="3">
    <source>
        <dbReference type="Proteomes" id="UP001501495"/>
    </source>
</evidence>
<sequence length="176" mass="19041">MIDPSGPVHEWEVLLLATGALISMVGVWIRWGLPRVKARWERDRDWSVLVDGRPAIPANPRTGTPEQPAVPPIAVLVAQVAAQIREIHHELHPNGGSSMKDAQQRIETVVQAMALRLEQGDAAFADITTRLGRIESQLDGEVHVANRALDNAAEASKTALDTIHAAILADPPADLS</sequence>
<proteinExistence type="predicted"/>
<accession>A0ABP7XPA8</accession>
<evidence type="ECO:0000313" key="2">
    <source>
        <dbReference type="EMBL" id="GAA4123212.1"/>
    </source>
</evidence>
<reference evidence="3" key="1">
    <citation type="journal article" date="2019" name="Int. J. Syst. Evol. Microbiol.">
        <title>The Global Catalogue of Microorganisms (GCM) 10K type strain sequencing project: providing services to taxonomists for standard genome sequencing and annotation.</title>
        <authorList>
            <consortium name="The Broad Institute Genomics Platform"/>
            <consortium name="The Broad Institute Genome Sequencing Center for Infectious Disease"/>
            <person name="Wu L."/>
            <person name="Ma J."/>
        </authorList>
    </citation>
    <scope>NUCLEOTIDE SEQUENCE [LARGE SCALE GENOMIC DNA]</scope>
    <source>
        <strain evidence="3">JCM 16703</strain>
    </source>
</reference>